<accession>A0A927MSF7</accession>
<evidence type="ECO:0000259" key="1">
    <source>
        <dbReference type="Pfam" id="PF18029"/>
    </source>
</evidence>
<dbReference type="Pfam" id="PF18029">
    <property type="entry name" value="Glyoxalase_6"/>
    <property type="match status" value="2"/>
</dbReference>
<organism evidence="2 3">
    <name type="scientific">Actinopolymorpha pittospori</name>
    <dbReference type="NCBI Taxonomy" id="648752"/>
    <lineage>
        <taxon>Bacteria</taxon>
        <taxon>Bacillati</taxon>
        <taxon>Actinomycetota</taxon>
        <taxon>Actinomycetes</taxon>
        <taxon>Propionibacteriales</taxon>
        <taxon>Actinopolymorphaceae</taxon>
        <taxon>Actinopolymorpha</taxon>
    </lineage>
</organism>
<dbReference type="PANTHER" id="PTHR35908:SF1">
    <property type="entry name" value="CONSERVED PROTEIN"/>
    <property type="match status" value="1"/>
</dbReference>
<protein>
    <submittedName>
        <fullName evidence="2">Catechol 2,3-dioxygenase-like lactoylglutathione lyase family enzyme</fullName>
    </submittedName>
</protein>
<dbReference type="InterPro" id="IPR041581">
    <property type="entry name" value="Glyoxalase_6"/>
</dbReference>
<dbReference type="InterPro" id="IPR029068">
    <property type="entry name" value="Glyas_Bleomycin-R_OHBP_Dase"/>
</dbReference>
<dbReference type="RefSeq" id="WP_192749823.1">
    <property type="nucleotide sequence ID" value="NZ_BAABJL010000006.1"/>
</dbReference>
<dbReference type="GO" id="GO:0016829">
    <property type="term" value="F:lyase activity"/>
    <property type="evidence" value="ECO:0007669"/>
    <property type="project" value="UniProtKB-KW"/>
</dbReference>
<dbReference type="SUPFAM" id="SSF54593">
    <property type="entry name" value="Glyoxalase/Bleomycin resistance protein/Dihydroxybiphenyl dioxygenase"/>
    <property type="match status" value="2"/>
</dbReference>
<feature type="domain" description="Glyoxalase-like" evidence="1">
    <location>
        <begin position="9"/>
        <end position="115"/>
    </location>
</feature>
<evidence type="ECO:0000313" key="3">
    <source>
        <dbReference type="Proteomes" id="UP000638648"/>
    </source>
</evidence>
<feature type="domain" description="Glyoxalase-like" evidence="1">
    <location>
        <begin position="131"/>
        <end position="233"/>
    </location>
</feature>
<proteinExistence type="predicted"/>
<dbReference type="PANTHER" id="PTHR35908">
    <property type="entry name" value="HYPOTHETICAL FUSION PROTEIN"/>
    <property type="match status" value="1"/>
</dbReference>
<evidence type="ECO:0000313" key="2">
    <source>
        <dbReference type="EMBL" id="MBE1605486.1"/>
    </source>
</evidence>
<dbReference type="AlphaFoldDB" id="A0A927MSF7"/>
<gene>
    <name evidence="2" type="ORF">HEB94_002334</name>
</gene>
<sequence>MVNRIAQPVIDAAETRPLAAFYGALLGMREVDSEDDGSVLIGHEQPPGIAFSRLDDYRPPRWPDSTCPPQMHFDIAVHDFTAAERLVLEHGGTRLPDMGGDHPVFADPSGHPFCLYASAAAAEHRGRIEVVQIDCPDAAALARFYMGLLGVPGEQTGRDSWLIGREGRLPRLGFREVERYQPPRWKDRAFPQQIHLDIYVDDPAVAVQLGATPLPEGGGWDVYADPAGHPFCLGVEGY</sequence>
<keyword evidence="3" id="KW-1185">Reference proteome</keyword>
<keyword evidence="2" id="KW-0456">Lyase</keyword>
<reference evidence="2" key="1">
    <citation type="submission" date="2020-10" db="EMBL/GenBank/DDBJ databases">
        <title>Sequencing the genomes of 1000 actinobacteria strains.</title>
        <authorList>
            <person name="Klenk H.-P."/>
        </authorList>
    </citation>
    <scope>NUCLEOTIDE SEQUENCE</scope>
    <source>
        <strain evidence="2">DSM 45354</strain>
    </source>
</reference>
<comment type="caution">
    <text evidence="2">The sequence shown here is derived from an EMBL/GenBank/DDBJ whole genome shotgun (WGS) entry which is preliminary data.</text>
</comment>
<dbReference type="Proteomes" id="UP000638648">
    <property type="component" value="Unassembled WGS sequence"/>
</dbReference>
<dbReference type="EMBL" id="JADBEM010000001">
    <property type="protein sequence ID" value="MBE1605486.1"/>
    <property type="molecule type" value="Genomic_DNA"/>
</dbReference>
<name>A0A927MSF7_9ACTN</name>
<dbReference type="Gene3D" id="3.10.180.10">
    <property type="entry name" value="2,3-Dihydroxybiphenyl 1,2-Dioxygenase, domain 1"/>
    <property type="match status" value="2"/>
</dbReference>